<dbReference type="SUPFAM" id="SSF52047">
    <property type="entry name" value="RNI-like"/>
    <property type="match status" value="1"/>
</dbReference>
<evidence type="ECO:0000256" key="1">
    <source>
        <dbReference type="SAM" id="Coils"/>
    </source>
</evidence>
<dbReference type="InterPro" id="IPR055411">
    <property type="entry name" value="LRR_FXL15/At3g58940/PEG3-like"/>
</dbReference>
<evidence type="ECO:0000313" key="3">
    <source>
        <dbReference type="EMBL" id="KAG8370085.1"/>
    </source>
</evidence>
<feature type="domain" description="F-box/LRR-repeat protein 15/At3g58940/PEG3-like LRR" evidence="2">
    <location>
        <begin position="125"/>
        <end position="206"/>
    </location>
</feature>
<dbReference type="Gene3D" id="3.80.10.10">
    <property type="entry name" value="Ribonuclease Inhibitor"/>
    <property type="match status" value="1"/>
</dbReference>
<accession>A0AAV6WMG6</accession>
<evidence type="ECO:0000313" key="4">
    <source>
        <dbReference type="Proteomes" id="UP000826271"/>
    </source>
</evidence>
<dbReference type="EMBL" id="WHWC01000014">
    <property type="protein sequence ID" value="KAG8370085.1"/>
    <property type="molecule type" value="Genomic_DNA"/>
</dbReference>
<gene>
    <name evidence="3" type="ORF">BUALT_Bualt14G0080900</name>
</gene>
<dbReference type="InterPro" id="IPR036047">
    <property type="entry name" value="F-box-like_dom_sf"/>
</dbReference>
<comment type="caution">
    <text evidence="3">The sequence shown here is derived from an EMBL/GenBank/DDBJ whole genome shotgun (WGS) entry which is preliminary data.</text>
</comment>
<dbReference type="InterPro" id="IPR032675">
    <property type="entry name" value="LRR_dom_sf"/>
</dbReference>
<dbReference type="Proteomes" id="UP000826271">
    <property type="component" value="Unassembled WGS sequence"/>
</dbReference>
<keyword evidence="4" id="KW-1185">Reference proteome</keyword>
<name>A0AAV6WMG6_9LAMI</name>
<dbReference type="AlphaFoldDB" id="A0AAV6WMG6"/>
<dbReference type="PANTHER" id="PTHR34145">
    <property type="entry name" value="OS02G0105600 PROTEIN"/>
    <property type="match status" value="1"/>
</dbReference>
<evidence type="ECO:0000259" key="2">
    <source>
        <dbReference type="Pfam" id="PF24758"/>
    </source>
</evidence>
<reference evidence="3" key="1">
    <citation type="submission" date="2019-10" db="EMBL/GenBank/DDBJ databases">
        <authorList>
            <person name="Zhang R."/>
            <person name="Pan Y."/>
            <person name="Wang J."/>
            <person name="Ma R."/>
            <person name="Yu S."/>
        </authorList>
    </citation>
    <scope>NUCLEOTIDE SEQUENCE</scope>
    <source>
        <strain evidence="3">LA-IB0</strain>
        <tissue evidence="3">Leaf</tissue>
    </source>
</reference>
<protein>
    <recommendedName>
        <fullName evidence="2">F-box/LRR-repeat protein 15/At3g58940/PEG3-like LRR domain-containing protein</fullName>
    </recommendedName>
</protein>
<keyword evidence="1" id="KW-0175">Coiled coil</keyword>
<feature type="coiled-coil region" evidence="1">
    <location>
        <begin position="70"/>
        <end position="97"/>
    </location>
</feature>
<proteinExistence type="predicted"/>
<organism evidence="3 4">
    <name type="scientific">Buddleja alternifolia</name>
    <dbReference type="NCBI Taxonomy" id="168488"/>
    <lineage>
        <taxon>Eukaryota</taxon>
        <taxon>Viridiplantae</taxon>
        <taxon>Streptophyta</taxon>
        <taxon>Embryophyta</taxon>
        <taxon>Tracheophyta</taxon>
        <taxon>Spermatophyta</taxon>
        <taxon>Magnoliopsida</taxon>
        <taxon>eudicotyledons</taxon>
        <taxon>Gunneridae</taxon>
        <taxon>Pentapetalae</taxon>
        <taxon>asterids</taxon>
        <taxon>lamiids</taxon>
        <taxon>Lamiales</taxon>
        <taxon>Scrophulariaceae</taxon>
        <taxon>Buddlejeae</taxon>
        <taxon>Buddleja</taxon>
    </lineage>
</organism>
<dbReference type="PANTHER" id="PTHR34145:SF28">
    <property type="entry name" value="F-BOX DOMAIN-CONTAINING PROTEIN"/>
    <property type="match status" value="1"/>
</dbReference>
<sequence>MKRGKIIESMDDDLQLPEVIIQHIQSFLDRRQAARTSVLSKPWHSAYSTRPILDFDVRDFQIAKVFSEFVKRIMQRYHELELKIEDFRLRIKVTNSESASLADEFIKRAMQLMVNDFSLEIIGGNLKYVLPVQVFEAKSLINLSVTRCKIDRQFDGDMICSNLESLTLCRVFIGDDMIRDIILRCPLLETLYLSECMGLLNVNLSKLHNLKKFSATKRWACNVRSPLIELEERTVGPYICKQVNVPEYCKLSCLILEEVKIDESFFHDLSSKFPCLENLSLHYCDGYKDIEISSHSLKYISLMDVYKLKKAKFEVPSISQFNFAAFSIPSLSFMTPAREYESYISLALHWGDHVEDCWFLDLKKFLTELSRSRTSVSITMFLNEWDYPMGYNRGFPIPVVENLMIKIHPSTCLSLVVLDDVFCSCRPKFLTFCDDDDNDDFNIKTRKLLCKSYSSRTFSYMNDLEEVNVEFFEETLKEWRPLPWKVFLDSSKVRVNKERFRFRLKWRAFS</sequence>
<dbReference type="SUPFAM" id="SSF81383">
    <property type="entry name" value="F-box domain"/>
    <property type="match status" value="1"/>
</dbReference>
<dbReference type="InterPro" id="IPR053772">
    <property type="entry name" value="At1g61320/At1g61330-like"/>
</dbReference>
<dbReference type="Pfam" id="PF24758">
    <property type="entry name" value="LRR_At5g56370"/>
    <property type="match status" value="1"/>
</dbReference>